<dbReference type="Proteomes" id="UP000223025">
    <property type="component" value="Segment"/>
</dbReference>
<dbReference type="InterPro" id="IPR049042">
    <property type="entry name" value="T4_Rnl1_C"/>
</dbReference>
<dbReference type="Gene3D" id="1.10.3550.20">
    <property type="match status" value="1"/>
</dbReference>
<reference evidence="3 4" key="1">
    <citation type="submission" date="2017-06" db="EMBL/GenBank/DDBJ databases">
        <authorList>
            <person name="Kim H.J."/>
            <person name="Triplett B.A."/>
        </authorList>
    </citation>
    <scope>NUCLEOTIDE SEQUENCE [LARGE SCALE GENOMIC DNA]</scope>
</reference>
<evidence type="ECO:0000259" key="2">
    <source>
        <dbReference type="Pfam" id="PF20819"/>
    </source>
</evidence>
<evidence type="ECO:0000313" key="3">
    <source>
        <dbReference type="EMBL" id="ASV44727.1"/>
    </source>
</evidence>
<dbReference type="InterPro" id="IPR019039">
    <property type="entry name" value="T4-Rnl1-like_N"/>
</dbReference>
<dbReference type="Pfam" id="PF09511">
    <property type="entry name" value="RNA_lig_T4_1"/>
    <property type="match status" value="1"/>
</dbReference>
<dbReference type="KEGG" id="vg:40088264"/>
<evidence type="ECO:0000259" key="1">
    <source>
        <dbReference type="Pfam" id="PF09511"/>
    </source>
</evidence>
<evidence type="ECO:0000313" key="4">
    <source>
        <dbReference type="Proteomes" id="UP000223025"/>
    </source>
</evidence>
<accession>A0A223W0M3</accession>
<dbReference type="GO" id="GO:0016874">
    <property type="term" value="F:ligase activity"/>
    <property type="evidence" value="ECO:0007669"/>
    <property type="project" value="UniProtKB-KW"/>
</dbReference>
<feature type="domain" description="T4 RNA ligase 1 C-terminal" evidence="2">
    <location>
        <begin position="271"/>
        <end position="375"/>
    </location>
</feature>
<organism evidence="3 4">
    <name type="scientific">Agrobacterium phage Atu_ph07</name>
    <dbReference type="NCBI Taxonomy" id="2024264"/>
    <lineage>
        <taxon>Viruses</taxon>
        <taxon>Duplodnaviria</taxon>
        <taxon>Heunggongvirae</taxon>
        <taxon>Uroviricota</taxon>
        <taxon>Caudoviricetes</taxon>
        <taxon>Polybotosvirus</taxon>
        <taxon>Polybotosvirus Atuph07</taxon>
    </lineage>
</organism>
<proteinExistence type="predicted"/>
<dbReference type="Pfam" id="PF20819">
    <property type="entry name" value="T4_Rnl1_C"/>
    <property type="match status" value="1"/>
</dbReference>
<protein>
    <submittedName>
        <fullName evidence="3">RNA ligase</fullName>
    </submittedName>
</protein>
<dbReference type="EMBL" id="MF403008">
    <property type="protein sequence ID" value="ASV44727.1"/>
    <property type="molecule type" value="Genomic_DNA"/>
</dbReference>
<dbReference type="OrthoDB" id="8076at10239"/>
<dbReference type="RefSeq" id="YP_009611926.1">
    <property type="nucleotide sequence ID" value="NC_042013.1"/>
</dbReference>
<dbReference type="GeneID" id="40088264"/>
<sequence>MFAILNTVEPILEAIKDNEFFVVNLDVERGFGTVIYTYKTNETFLPITDDLEPAERERRLLIQECRGLKFDIETGKILSRPYHKFKNLNEDSTVQVDKIDWTVPNHALEKVDGSMIHPVVVNDVLYWCTKAGYTEISPLVEKFAPEGSDIHNFAFYCQKVNLTPIFEYCSLENRVVLDYVKPRMILTAIRDNETGRYFNYDNLWRFAINHKLADVVKVTHKFENINDFVETLRNEEDIEGVVIRFENGLMVKIKTDWYCRIHKAIENCIFEKDVIEMILNDTIDDVKAVLKGELRETIEKFEKEIHTNIVSKAKQIVDFVEKYKATHPFDAKKFNSVVDEINESQFRSFYMNTYRYNCDYNTVIGEIKAMMLKYIFSKTQVENHRFLIGGARMGDEE</sequence>
<name>A0A223W0M3_9CAUD</name>
<keyword evidence="4" id="KW-1185">Reference proteome</keyword>
<feature type="domain" description="T4 RNA ligase 1-like N-terminal" evidence="1">
    <location>
        <begin position="64"/>
        <end position="258"/>
    </location>
</feature>
<keyword evidence="3" id="KW-0436">Ligase</keyword>